<dbReference type="EMBL" id="DF968183">
    <property type="protein sequence ID" value="GAP44577.1"/>
    <property type="molecule type" value="Genomic_DNA"/>
</dbReference>
<evidence type="ECO:0000313" key="4">
    <source>
        <dbReference type="Proteomes" id="UP000053091"/>
    </source>
</evidence>
<keyword evidence="4" id="KW-1185">Reference proteome</keyword>
<evidence type="ECO:0000313" key="3">
    <source>
        <dbReference type="EMBL" id="GAP44577.1"/>
    </source>
</evidence>
<feature type="compositionally biased region" description="Polar residues" evidence="1">
    <location>
        <begin position="111"/>
        <end position="124"/>
    </location>
</feature>
<protein>
    <submittedName>
        <fullName evidence="3">DNA-binding transcriptional regulator, XRE-family HTH domain</fullName>
    </submittedName>
</protein>
<dbReference type="Gene3D" id="1.10.260.40">
    <property type="entry name" value="lambda repressor-like DNA-binding domains"/>
    <property type="match status" value="1"/>
</dbReference>
<dbReference type="RefSeq" id="WP_137305736.1">
    <property type="nucleotide sequence ID" value="NZ_DF968183.1"/>
</dbReference>
<dbReference type="Proteomes" id="UP000053091">
    <property type="component" value="Unassembled WGS sequence"/>
</dbReference>
<keyword evidence="3" id="KW-0238">DNA-binding</keyword>
<accession>A0A0S7C361</accession>
<dbReference type="SMART" id="SM00530">
    <property type="entry name" value="HTH_XRE"/>
    <property type="match status" value="1"/>
</dbReference>
<proteinExistence type="predicted"/>
<feature type="region of interest" description="Disordered" evidence="1">
    <location>
        <begin position="102"/>
        <end position="168"/>
    </location>
</feature>
<reference evidence="3" key="1">
    <citation type="journal article" date="2015" name="Genome Announc.">
        <title>Draft Genome Sequence of Bacteroidales Strain TBC1, a Novel Isolate from a Methanogenic Wastewater Treatment System.</title>
        <authorList>
            <person name="Tourlousse D.M."/>
            <person name="Matsuura N."/>
            <person name="Sun L."/>
            <person name="Toyonaga M."/>
            <person name="Kuroda K."/>
            <person name="Ohashi A."/>
            <person name="Cruz R."/>
            <person name="Yamaguchi T."/>
            <person name="Sekiguchi Y."/>
        </authorList>
    </citation>
    <scope>NUCLEOTIDE SEQUENCE [LARGE SCALE GENOMIC DNA]</scope>
    <source>
        <strain evidence="3">TBC1</strain>
    </source>
</reference>
<evidence type="ECO:0000256" key="1">
    <source>
        <dbReference type="SAM" id="MobiDB-lite"/>
    </source>
</evidence>
<dbReference type="PROSITE" id="PS50943">
    <property type="entry name" value="HTH_CROC1"/>
    <property type="match status" value="1"/>
</dbReference>
<dbReference type="CDD" id="cd00093">
    <property type="entry name" value="HTH_XRE"/>
    <property type="match status" value="1"/>
</dbReference>
<feature type="compositionally biased region" description="Basic and acidic residues" evidence="1">
    <location>
        <begin position="144"/>
        <end position="154"/>
    </location>
</feature>
<dbReference type="InterPro" id="IPR010982">
    <property type="entry name" value="Lambda_DNA-bd_dom_sf"/>
</dbReference>
<dbReference type="PATRIC" id="fig|1678841.3.peg.3086"/>
<evidence type="ECO:0000259" key="2">
    <source>
        <dbReference type="PROSITE" id="PS50943"/>
    </source>
</evidence>
<dbReference type="AlphaFoldDB" id="A0A0S7C361"/>
<dbReference type="SUPFAM" id="SSF47413">
    <property type="entry name" value="lambda repressor-like DNA-binding domains"/>
    <property type="match status" value="1"/>
</dbReference>
<dbReference type="InterPro" id="IPR001387">
    <property type="entry name" value="Cro/C1-type_HTH"/>
</dbReference>
<dbReference type="GO" id="GO:0003677">
    <property type="term" value="F:DNA binding"/>
    <property type="evidence" value="ECO:0007669"/>
    <property type="project" value="UniProtKB-KW"/>
</dbReference>
<dbReference type="OrthoDB" id="1034290at2"/>
<dbReference type="STRING" id="1678841.TBC1_12386"/>
<feature type="compositionally biased region" description="Basic and acidic residues" evidence="1">
    <location>
        <begin position="125"/>
        <end position="136"/>
    </location>
</feature>
<organism evidence="3">
    <name type="scientific">Lentimicrobium saccharophilum</name>
    <dbReference type="NCBI Taxonomy" id="1678841"/>
    <lineage>
        <taxon>Bacteria</taxon>
        <taxon>Pseudomonadati</taxon>
        <taxon>Bacteroidota</taxon>
        <taxon>Bacteroidia</taxon>
        <taxon>Bacteroidales</taxon>
        <taxon>Lentimicrobiaceae</taxon>
        <taxon>Lentimicrobium</taxon>
    </lineage>
</organism>
<dbReference type="Pfam" id="PF01381">
    <property type="entry name" value="HTH_3"/>
    <property type="match status" value="1"/>
</dbReference>
<name>A0A0S7C361_9BACT</name>
<gene>
    <name evidence="3" type="ORF">TBC1_12386</name>
</gene>
<feature type="domain" description="HTH cro/C1-type" evidence="2">
    <location>
        <begin position="5"/>
        <end position="60"/>
    </location>
</feature>
<sequence>MNNRISMVLKAKNISPAQLADDLGVQRSGISHILNGRNKPSLDFIQKLIRLYPDISMQWLLFGEGPMMNPYPGREAEPVRRDTEVIQKPKPVMMELFADETTDQEKYPVQQKENTPEHNIQTTEKQPDETGLKDQEMLTPQRENSNEPDSKEIKPGPGLKIAEKSSGMAMDAPVEEIVQKVTGFQVGDRKLVKIVMFYSDKTFAEFLPEM</sequence>